<evidence type="ECO:0000256" key="1">
    <source>
        <dbReference type="SAM" id="SignalP"/>
    </source>
</evidence>
<feature type="signal peptide" evidence="1">
    <location>
        <begin position="1"/>
        <end position="23"/>
    </location>
</feature>
<keyword evidence="1" id="KW-0732">Signal</keyword>
<comment type="caution">
    <text evidence="2">The sequence shown here is derived from an EMBL/GenBank/DDBJ whole genome shotgun (WGS) entry which is preliminary data.</text>
</comment>
<protein>
    <recommendedName>
        <fullName evidence="4">DUF2147 domain-containing protein</fullName>
    </recommendedName>
</protein>
<organism evidence="2 3">
    <name type="scientific">Nitrospirillum amazonense</name>
    <dbReference type="NCBI Taxonomy" id="28077"/>
    <lineage>
        <taxon>Bacteria</taxon>
        <taxon>Pseudomonadati</taxon>
        <taxon>Pseudomonadota</taxon>
        <taxon>Alphaproteobacteria</taxon>
        <taxon>Rhodospirillales</taxon>
        <taxon>Azospirillaceae</taxon>
        <taxon>Nitrospirillum</taxon>
    </lineage>
</organism>
<dbReference type="Proteomes" id="UP000320516">
    <property type="component" value="Unassembled WGS sequence"/>
</dbReference>
<sequence>MKLGFVLPIVTMLMAAGPTAALADDQFLGKWHDNSPQRRPMGTLEITTDKIKLGKVTYDVVPKGPFGNGILYAVKDLTPKPDPRPCGASDPATYFIVKPLPPDPIVPQATILVIFYSGANAPRPETLDSDVGVCGQHPFGRSK</sequence>
<reference evidence="2 3" key="1">
    <citation type="submission" date="2019-06" db="EMBL/GenBank/DDBJ databases">
        <title>Genomic Encyclopedia of Type Strains, Phase IV (KMG-V): Genome sequencing to study the core and pangenomes of soil and plant-associated prokaryotes.</title>
        <authorList>
            <person name="Whitman W."/>
        </authorList>
    </citation>
    <scope>NUCLEOTIDE SEQUENCE [LARGE SCALE GENOMIC DNA]</scope>
    <source>
        <strain evidence="2 3">BR 12005</strain>
    </source>
</reference>
<name>A0A560KHI3_9PROT</name>
<evidence type="ECO:0008006" key="4">
    <source>
        <dbReference type="Google" id="ProtNLM"/>
    </source>
</evidence>
<dbReference type="AlphaFoldDB" id="A0A560KHI3"/>
<evidence type="ECO:0000313" key="3">
    <source>
        <dbReference type="Proteomes" id="UP000320516"/>
    </source>
</evidence>
<gene>
    <name evidence="2" type="ORF">FBZ87_102514</name>
</gene>
<evidence type="ECO:0000313" key="2">
    <source>
        <dbReference type="EMBL" id="TWB80090.1"/>
    </source>
</evidence>
<proteinExistence type="predicted"/>
<feature type="chain" id="PRO_5022030345" description="DUF2147 domain-containing protein" evidence="1">
    <location>
        <begin position="24"/>
        <end position="143"/>
    </location>
</feature>
<dbReference type="RefSeq" id="WP_145609517.1">
    <property type="nucleotide sequence ID" value="NZ_JARPAF010000002.1"/>
</dbReference>
<accession>A0A560KHI3</accession>
<dbReference type="EMBL" id="VITV01000002">
    <property type="protein sequence ID" value="TWB80090.1"/>
    <property type="molecule type" value="Genomic_DNA"/>
</dbReference>